<gene>
    <name evidence="1" type="ORF">CU097_006357</name>
</gene>
<comment type="caution">
    <text evidence="1">The sequence shown here is derived from an EMBL/GenBank/DDBJ whole genome shotgun (WGS) entry which is preliminary data.</text>
</comment>
<reference evidence="1 2" key="1">
    <citation type="journal article" date="2018" name="G3 (Bethesda)">
        <title>Phylogenetic and Phylogenomic Definition of Rhizopus Species.</title>
        <authorList>
            <person name="Gryganskyi A.P."/>
            <person name="Golan J."/>
            <person name="Dolatabadi S."/>
            <person name="Mondo S."/>
            <person name="Robb S."/>
            <person name="Idnurm A."/>
            <person name="Muszewska A."/>
            <person name="Steczkiewicz K."/>
            <person name="Masonjones S."/>
            <person name="Liao H.L."/>
            <person name="Gajdeczka M.T."/>
            <person name="Anike F."/>
            <person name="Vuek A."/>
            <person name="Anishchenko I.M."/>
            <person name="Voigt K."/>
            <person name="de Hoog G.S."/>
            <person name="Smith M.E."/>
            <person name="Heitman J."/>
            <person name="Vilgalys R."/>
            <person name="Stajich J.E."/>
        </authorList>
    </citation>
    <scope>NUCLEOTIDE SEQUENCE [LARGE SCALE GENOMIC DNA]</scope>
    <source>
        <strain evidence="1 2">CBS 357.93</strain>
    </source>
</reference>
<name>A0A367IVE2_RHIAZ</name>
<dbReference type="AlphaFoldDB" id="A0A367IVE2"/>
<evidence type="ECO:0000313" key="2">
    <source>
        <dbReference type="Proteomes" id="UP000252139"/>
    </source>
</evidence>
<sequence>MKRQFSYWLLNAQNKENVRDCLLPNRTNIWLATSRCAAKILVGNTHSHHPITRGEDSHQ</sequence>
<keyword evidence="2" id="KW-1185">Reference proteome</keyword>
<dbReference type="EMBL" id="PJQL01003327">
    <property type="protein sequence ID" value="RCH81685.1"/>
    <property type="molecule type" value="Genomic_DNA"/>
</dbReference>
<dbReference type="Proteomes" id="UP000252139">
    <property type="component" value="Unassembled WGS sequence"/>
</dbReference>
<proteinExistence type="predicted"/>
<organism evidence="1 2">
    <name type="scientific">Rhizopus azygosporus</name>
    <name type="common">Rhizopus microsporus var. azygosporus</name>
    <dbReference type="NCBI Taxonomy" id="86630"/>
    <lineage>
        <taxon>Eukaryota</taxon>
        <taxon>Fungi</taxon>
        <taxon>Fungi incertae sedis</taxon>
        <taxon>Mucoromycota</taxon>
        <taxon>Mucoromycotina</taxon>
        <taxon>Mucoromycetes</taxon>
        <taxon>Mucorales</taxon>
        <taxon>Mucorineae</taxon>
        <taxon>Rhizopodaceae</taxon>
        <taxon>Rhizopus</taxon>
    </lineage>
</organism>
<accession>A0A367IVE2</accession>
<feature type="non-terminal residue" evidence="1">
    <location>
        <position position="59"/>
    </location>
</feature>
<evidence type="ECO:0000313" key="1">
    <source>
        <dbReference type="EMBL" id="RCH81685.1"/>
    </source>
</evidence>
<protein>
    <submittedName>
        <fullName evidence="1">Uncharacterized protein</fullName>
    </submittedName>
</protein>